<evidence type="ECO:0000313" key="6">
    <source>
        <dbReference type="EMBL" id="KOC89887.1"/>
    </source>
</evidence>
<protein>
    <submittedName>
        <fullName evidence="5">ABC transporter substrate-binding protein</fullName>
    </submittedName>
</protein>
<comment type="similarity">
    <text evidence="1">Belongs to the bacterial solute-binding protein 3 family.</text>
</comment>
<dbReference type="CDD" id="cd01004">
    <property type="entry name" value="PBP2_MidA_like"/>
    <property type="match status" value="1"/>
</dbReference>
<keyword evidence="8" id="KW-1185">Reference proteome</keyword>
<sequence length="314" mass="33305">MKTKKLFAVALLSTLMFSGLARAEEVTLNGQGVSVEANQQPVHAAKNAAAIAQIPAGHHFAVPGKFTVAVAALNSPPLTLFADDNKTLLGSEADIARLVADSLGLELNVVPTSWEDWPLGVASGKYDAAISNVTVTKERKEKFDFATYRKDSLGFYVKSTSKIAAIEKAEDIAGLRIIVGSGTNQEAILLAWDKENQAKGLKPFIPVYSKDDAAQTLALQSGRADAYFGPNVIGAWKAALTGKTKRVGTVDGGWPKAAHIAVTLKKGNGLVEPVNTALNGVIKGGEYDKVLNRWGEGIERIEQSEINPPGLGDD</sequence>
<comment type="caution">
    <text evidence="5">The sequence shown here is derived from an EMBL/GenBank/DDBJ whole genome shotgun (WGS) entry which is preliminary data.</text>
</comment>
<evidence type="ECO:0000313" key="8">
    <source>
        <dbReference type="Proteomes" id="UP000037088"/>
    </source>
</evidence>
<evidence type="ECO:0000313" key="5">
    <source>
        <dbReference type="EMBL" id="KOC87705.1"/>
    </source>
</evidence>
<dbReference type="SUPFAM" id="SSF53850">
    <property type="entry name" value="Periplasmic binding protein-like II"/>
    <property type="match status" value="1"/>
</dbReference>
<dbReference type="PATRIC" id="fig|1560201.3.peg.4119"/>
<dbReference type="Proteomes" id="UP000036851">
    <property type="component" value="Unassembled WGS sequence"/>
</dbReference>
<dbReference type="PANTHER" id="PTHR35936">
    <property type="entry name" value="MEMBRANE-BOUND LYTIC MUREIN TRANSGLYCOSYLASE F"/>
    <property type="match status" value="1"/>
</dbReference>
<evidence type="ECO:0000256" key="2">
    <source>
        <dbReference type="ARBA" id="ARBA00022729"/>
    </source>
</evidence>
<evidence type="ECO:0000259" key="4">
    <source>
        <dbReference type="SMART" id="SM00062"/>
    </source>
</evidence>
<dbReference type="AlphaFoldDB" id="A0A0L7SXA1"/>
<keyword evidence="2 3" id="KW-0732">Signal</keyword>
<accession>A0A0L7SXA1</accession>
<evidence type="ECO:0000256" key="3">
    <source>
        <dbReference type="SAM" id="SignalP"/>
    </source>
</evidence>
<feature type="signal peptide" evidence="3">
    <location>
        <begin position="1"/>
        <end position="23"/>
    </location>
</feature>
<dbReference type="SMART" id="SM00062">
    <property type="entry name" value="PBPb"/>
    <property type="match status" value="1"/>
</dbReference>
<reference evidence="7 8" key="1">
    <citation type="journal article" date="2015" name="Int. J. Syst. Evol. Microbiol.">
        <title>Erwinia iniecta sp. nov., isolated from Russian wheat aphids (Diuraphis noxia).</title>
        <authorList>
            <person name="Campillo T."/>
            <person name="Luna E."/>
            <person name="Portier P."/>
            <person name="Fischer-Le Saux M."/>
            <person name="Lapitan N."/>
            <person name="Tisserat N.A."/>
            <person name="Leach J.E."/>
        </authorList>
    </citation>
    <scope>NUCLEOTIDE SEQUENCE [LARGE SCALE GENOMIC DNA]</scope>
    <source>
        <strain evidence="5 8">B120</strain>
        <strain evidence="6 7">B149</strain>
    </source>
</reference>
<feature type="chain" id="PRO_5010427008" evidence="3">
    <location>
        <begin position="24"/>
        <end position="314"/>
    </location>
</feature>
<name>A0A0L7SXA1_9GAMM</name>
<dbReference type="Pfam" id="PF00497">
    <property type="entry name" value="SBP_bac_3"/>
    <property type="match status" value="1"/>
</dbReference>
<dbReference type="EMBL" id="JRXF01000033">
    <property type="protein sequence ID" value="KOC89887.1"/>
    <property type="molecule type" value="Genomic_DNA"/>
</dbReference>
<dbReference type="Gene3D" id="3.40.190.10">
    <property type="entry name" value="Periplasmic binding protein-like II"/>
    <property type="match status" value="2"/>
</dbReference>
<feature type="domain" description="Solute-binding protein family 3/N-terminal" evidence="4">
    <location>
        <begin position="65"/>
        <end position="298"/>
    </location>
</feature>
<proteinExistence type="inferred from homology"/>
<evidence type="ECO:0000256" key="1">
    <source>
        <dbReference type="ARBA" id="ARBA00010333"/>
    </source>
</evidence>
<evidence type="ECO:0000313" key="7">
    <source>
        <dbReference type="Proteomes" id="UP000036851"/>
    </source>
</evidence>
<dbReference type="OrthoDB" id="6970383at2"/>
<organism evidence="5 8">
    <name type="scientific">Winslowiella iniecta</name>
    <dbReference type="NCBI Taxonomy" id="1560201"/>
    <lineage>
        <taxon>Bacteria</taxon>
        <taxon>Pseudomonadati</taxon>
        <taxon>Pseudomonadota</taxon>
        <taxon>Gammaproteobacteria</taxon>
        <taxon>Enterobacterales</taxon>
        <taxon>Erwiniaceae</taxon>
        <taxon>Winslowiella</taxon>
    </lineage>
</organism>
<dbReference type="EMBL" id="JRXE01000034">
    <property type="protein sequence ID" value="KOC87705.1"/>
    <property type="molecule type" value="Genomic_DNA"/>
</dbReference>
<dbReference type="STRING" id="1560201.NG42_19430"/>
<dbReference type="Proteomes" id="UP000037088">
    <property type="component" value="Unassembled WGS sequence"/>
</dbReference>
<dbReference type="InterPro" id="IPR001638">
    <property type="entry name" value="Solute-binding_3/MltF_N"/>
</dbReference>
<gene>
    <name evidence="5" type="ORF">NG42_19430</name>
    <name evidence="6" type="ORF">NG43_18005</name>
</gene>